<dbReference type="Gene3D" id="3.30.70.80">
    <property type="entry name" value="Peptidase S8 propeptide/proteinase inhibitor I9"/>
    <property type="match status" value="1"/>
</dbReference>
<dbReference type="Pfam" id="PF02225">
    <property type="entry name" value="PA"/>
    <property type="match status" value="1"/>
</dbReference>
<dbReference type="Gene3D" id="2.60.40.2310">
    <property type="match status" value="1"/>
</dbReference>
<evidence type="ECO:0000259" key="9">
    <source>
        <dbReference type="Pfam" id="PF05922"/>
    </source>
</evidence>
<dbReference type="InterPro" id="IPR045051">
    <property type="entry name" value="SBT"/>
</dbReference>
<dbReference type="PROSITE" id="PS51892">
    <property type="entry name" value="SUBTILASE"/>
    <property type="match status" value="1"/>
</dbReference>
<dbReference type="GO" id="GO:0006508">
    <property type="term" value="P:proteolysis"/>
    <property type="evidence" value="ECO:0007669"/>
    <property type="project" value="UniProtKB-KW"/>
</dbReference>
<organism evidence="11">
    <name type="scientific">Aegilops tauschii</name>
    <name type="common">Tausch's goatgrass</name>
    <name type="synonym">Aegilops squarrosa</name>
    <dbReference type="NCBI Taxonomy" id="37682"/>
    <lineage>
        <taxon>Eukaryota</taxon>
        <taxon>Viridiplantae</taxon>
        <taxon>Streptophyta</taxon>
        <taxon>Embryophyta</taxon>
        <taxon>Tracheophyta</taxon>
        <taxon>Spermatophyta</taxon>
        <taxon>Magnoliopsida</taxon>
        <taxon>Liliopsida</taxon>
        <taxon>Poales</taxon>
        <taxon>Poaceae</taxon>
        <taxon>BOP clade</taxon>
        <taxon>Pooideae</taxon>
        <taxon>Triticodae</taxon>
        <taxon>Triticeae</taxon>
        <taxon>Triticinae</taxon>
        <taxon>Aegilops</taxon>
    </lineage>
</organism>
<dbReference type="SUPFAM" id="SSF52743">
    <property type="entry name" value="Subtilisin-like"/>
    <property type="match status" value="1"/>
</dbReference>
<dbReference type="PRINTS" id="PR00723">
    <property type="entry name" value="SUBTILISIN"/>
</dbReference>
<dbReference type="Gene3D" id="3.50.30.30">
    <property type="match status" value="1"/>
</dbReference>
<dbReference type="GO" id="GO:0004252">
    <property type="term" value="F:serine-type endopeptidase activity"/>
    <property type="evidence" value="ECO:0007669"/>
    <property type="project" value="InterPro"/>
</dbReference>
<protein>
    <submittedName>
        <fullName evidence="11">Subtilisin-like protease</fullName>
    </submittedName>
</protein>
<keyword evidence="5" id="KW-0720">Serine protease</keyword>
<evidence type="ECO:0000259" key="10">
    <source>
        <dbReference type="Pfam" id="PF17766"/>
    </source>
</evidence>
<evidence type="ECO:0000256" key="4">
    <source>
        <dbReference type="ARBA" id="ARBA00022801"/>
    </source>
</evidence>
<feature type="domain" description="PA" evidence="8">
    <location>
        <begin position="227"/>
        <end position="301"/>
    </location>
</feature>
<dbReference type="Pfam" id="PF00082">
    <property type="entry name" value="Peptidase_S8"/>
    <property type="match status" value="1"/>
</dbReference>
<accession>M8AVT0</accession>
<name>M8AVT0_AEGTA</name>
<dbReference type="PANTHER" id="PTHR10795">
    <property type="entry name" value="PROPROTEIN CONVERTASE SUBTILISIN/KEXIN"/>
    <property type="match status" value="1"/>
</dbReference>
<dbReference type="Gene3D" id="3.40.50.200">
    <property type="entry name" value="Peptidase S8/S53 domain"/>
    <property type="match status" value="1"/>
</dbReference>
<evidence type="ECO:0000256" key="3">
    <source>
        <dbReference type="ARBA" id="ARBA00022729"/>
    </source>
</evidence>
<comment type="caution">
    <text evidence="6">Lacks conserved residue(s) required for the propagation of feature annotation.</text>
</comment>
<dbReference type="InterPro" id="IPR015500">
    <property type="entry name" value="Peptidase_S8_subtilisin-rel"/>
</dbReference>
<dbReference type="Pfam" id="PF17766">
    <property type="entry name" value="fn3_6"/>
    <property type="match status" value="1"/>
</dbReference>
<reference evidence="11" key="1">
    <citation type="submission" date="2015-06" db="UniProtKB">
        <authorList>
            <consortium name="EnsemblPlants"/>
        </authorList>
    </citation>
    <scope>IDENTIFICATION</scope>
</reference>
<feature type="domain" description="Peptidase S8/S53" evidence="7">
    <location>
        <begin position="315"/>
        <end position="445"/>
    </location>
</feature>
<evidence type="ECO:0000256" key="2">
    <source>
        <dbReference type="ARBA" id="ARBA00022670"/>
    </source>
</evidence>
<feature type="domain" description="Subtilisin-like protease fibronectin type-III" evidence="10">
    <location>
        <begin position="503"/>
        <end position="601"/>
    </location>
</feature>
<dbReference type="AlphaFoldDB" id="M8AVT0"/>
<feature type="domain" description="Inhibitor I9" evidence="9">
    <location>
        <begin position="28"/>
        <end position="108"/>
    </location>
</feature>
<proteinExistence type="inferred from homology"/>
<dbReference type="EnsemblPlants" id="EMT05539">
    <property type="protein sequence ID" value="EMT05539"/>
    <property type="gene ID" value="F775_10695"/>
</dbReference>
<comment type="similarity">
    <text evidence="1 6">Belongs to the peptidase S8 family.</text>
</comment>
<evidence type="ECO:0000259" key="8">
    <source>
        <dbReference type="Pfam" id="PF02225"/>
    </source>
</evidence>
<dbReference type="InterPro" id="IPR037045">
    <property type="entry name" value="S8pro/Inhibitor_I9_sf"/>
</dbReference>
<dbReference type="InterPro" id="IPR041469">
    <property type="entry name" value="Subtilisin-like_FN3"/>
</dbReference>
<keyword evidence="4" id="KW-0378">Hydrolase</keyword>
<keyword evidence="2" id="KW-0645">Protease</keyword>
<evidence type="ECO:0000256" key="6">
    <source>
        <dbReference type="PROSITE-ProRule" id="PRU01240"/>
    </source>
</evidence>
<dbReference type="InterPro" id="IPR036852">
    <property type="entry name" value="Peptidase_S8/S53_dom_sf"/>
</dbReference>
<evidence type="ECO:0000256" key="5">
    <source>
        <dbReference type="ARBA" id="ARBA00022825"/>
    </source>
</evidence>
<keyword evidence="3" id="KW-0732">Signal</keyword>
<evidence type="ECO:0000259" key="7">
    <source>
        <dbReference type="Pfam" id="PF00082"/>
    </source>
</evidence>
<evidence type="ECO:0000313" key="11">
    <source>
        <dbReference type="EnsemblPlants" id="EMT05539"/>
    </source>
</evidence>
<dbReference type="PROSITE" id="PS00138">
    <property type="entry name" value="SUBTILASE_SER"/>
    <property type="match status" value="1"/>
</dbReference>
<dbReference type="InterPro" id="IPR023828">
    <property type="entry name" value="Peptidase_S8_Ser-AS"/>
</dbReference>
<evidence type="ECO:0000256" key="1">
    <source>
        <dbReference type="ARBA" id="ARBA00011073"/>
    </source>
</evidence>
<dbReference type="InterPro" id="IPR010259">
    <property type="entry name" value="S8pro/Inhibitor_I9"/>
</dbReference>
<dbReference type="InterPro" id="IPR003137">
    <property type="entry name" value="PA_domain"/>
</dbReference>
<dbReference type="InterPro" id="IPR000209">
    <property type="entry name" value="Peptidase_S8/S53_dom"/>
</dbReference>
<sequence length="604" mass="63467">MWFPLCFVVVVALLVAPGGCQGDKGSQVYVVYMGAVPPRTSPDFLRQSHLRLVGTILKRGKLAQSVVVQQYKHGFSGFAARLSKDEAAALRHKPGVVSVFADPVYQLHTTRSWDFLQQTDVKIDSAKRRSPRPTAASTSAPTTDTIIGLLDSGIWPESPSFDDAGFGPVPSKWKGVCMAGDDFNTSNCNNSISRFLKMKFNSIFIGRVNAGWGYKLLQPGQIPEVPVDRSHCEPGTLDAGKIKGKIVLCNHSQSDTSKMVKADELQSAGAVGCILVNDFGRAVTTAYLDFPVTEVTSAAAADLHKYIASTSEPVATITPTITVTEYKPAPVVAYFSSRGPSSQTGNILKPDVAAPGVNILASWIPTTSLPAGQKQPSQFNLVSGTSMACPHVAGAAATVKAWNPTWSPAAIRSAIMTAATQLNNDKAPMTTDAGTAATPFDYGAGQVNPTGALDPGLVYDLAADDYLSFLCNYGYGASQIKLITSPPAAFSCAGNASKDLISDLNYPSIAVTGLGAGASRTVTREVTNVGAQEDATYTVAVSAPAGLDVKVVPSKLQFTSSVKKLAFQVTFSGKNTGAKAALTGSITWSDGKHTVHSPFAVSSS</sequence>
<dbReference type="Pfam" id="PF05922">
    <property type="entry name" value="Inhibitor_I9"/>
    <property type="match status" value="1"/>
</dbReference>